<evidence type="ECO:0000313" key="2">
    <source>
        <dbReference type="EMBL" id="MCM2674476.1"/>
    </source>
</evidence>
<name>A0ABT0XF00_9BACI</name>
<protein>
    <submittedName>
        <fullName evidence="2">Saccharopine dehydrogenase NADP-binding domain-containing protein</fullName>
    </submittedName>
</protein>
<dbReference type="EMBL" id="JAMQJY010000001">
    <property type="protein sequence ID" value="MCM2674476.1"/>
    <property type="molecule type" value="Genomic_DNA"/>
</dbReference>
<dbReference type="PANTHER" id="PTHR43796:SF2">
    <property type="entry name" value="CARBOXYNORSPERMIDINE SYNTHASE"/>
    <property type="match status" value="1"/>
</dbReference>
<organism evidence="2 3">
    <name type="scientific">Alkalicoccobacillus plakortidis</name>
    <dbReference type="NCBI Taxonomy" id="444060"/>
    <lineage>
        <taxon>Bacteria</taxon>
        <taxon>Bacillati</taxon>
        <taxon>Bacillota</taxon>
        <taxon>Bacilli</taxon>
        <taxon>Bacillales</taxon>
        <taxon>Bacillaceae</taxon>
        <taxon>Alkalicoccobacillus</taxon>
    </lineage>
</organism>
<sequence length="281" mass="31507">MKDKIVVVGGYGKVGRSICQQLVRFYLNKVYAAGRNKRKAEQFSEETANQVQPLVYDVHSHIEPDWLSETKIVVMCLDLESTIFVEMCLKAGIYYIDIAANSDFLKQVMELKNQSLPGTAIVSVGLAPGLTNLLVQQALQDCSDVKEVDISILLGVGEKHGPAAIDWTLVKMVNSFNKRKKIDFNEPVGNRNVYEFPFSDQYTLRHTLSIPSVTTRLCFDSTFITTIAALIGILKLSRCLKNKKLRNRLVSLIERLNIGSDQFAIKVDAYSSTSHIERSIN</sequence>
<dbReference type="Gene3D" id="3.40.50.720">
    <property type="entry name" value="NAD(P)-binding Rossmann-like Domain"/>
    <property type="match status" value="1"/>
</dbReference>
<dbReference type="RefSeq" id="WP_251604274.1">
    <property type="nucleotide sequence ID" value="NZ_JAMQJY010000001.1"/>
</dbReference>
<proteinExistence type="predicted"/>
<feature type="domain" description="Saccharopine dehydrogenase NADP binding" evidence="1">
    <location>
        <begin position="5"/>
        <end position="108"/>
    </location>
</feature>
<accession>A0ABT0XF00</accession>
<dbReference type="PANTHER" id="PTHR43796">
    <property type="entry name" value="CARBOXYNORSPERMIDINE SYNTHASE"/>
    <property type="match status" value="1"/>
</dbReference>
<gene>
    <name evidence="2" type="ORF">NDM98_02405</name>
</gene>
<dbReference type="SUPFAM" id="SSF51735">
    <property type="entry name" value="NAD(P)-binding Rossmann-fold domains"/>
    <property type="match status" value="1"/>
</dbReference>
<dbReference type="Proteomes" id="UP001203665">
    <property type="component" value="Unassembled WGS sequence"/>
</dbReference>
<evidence type="ECO:0000259" key="1">
    <source>
        <dbReference type="Pfam" id="PF03435"/>
    </source>
</evidence>
<reference evidence="2" key="1">
    <citation type="submission" date="2022-06" db="EMBL/GenBank/DDBJ databases">
        <title>Alkalicoccobacillus porphyridii sp. nov., isolated from a marine red alga, Porphyridium purpureum and reclassification of Shouchella plakortidis and Shouchella gibsonii as Alkalicoccobacillus plakortidis comb. nov. and Alkalicoccobacillus gibsonii comb. nov.</title>
        <authorList>
            <person name="Kim K.H."/>
            <person name="Lee J.K."/>
            <person name="Han D.M."/>
            <person name="Baek J.H."/>
            <person name="Jeon C.O."/>
        </authorList>
    </citation>
    <scope>NUCLEOTIDE SEQUENCE</scope>
    <source>
        <strain evidence="2">DSM 19153</strain>
    </source>
</reference>
<evidence type="ECO:0000313" key="3">
    <source>
        <dbReference type="Proteomes" id="UP001203665"/>
    </source>
</evidence>
<dbReference type="Pfam" id="PF03435">
    <property type="entry name" value="Sacchrp_dh_NADP"/>
    <property type="match status" value="1"/>
</dbReference>
<comment type="caution">
    <text evidence="2">The sequence shown here is derived from an EMBL/GenBank/DDBJ whole genome shotgun (WGS) entry which is preliminary data.</text>
</comment>
<dbReference type="Gene3D" id="3.30.360.10">
    <property type="entry name" value="Dihydrodipicolinate Reductase, domain 2"/>
    <property type="match status" value="1"/>
</dbReference>
<dbReference type="InterPro" id="IPR005097">
    <property type="entry name" value="Sacchrp_dh_NADP-bd"/>
</dbReference>
<keyword evidence="3" id="KW-1185">Reference proteome</keyword>
<dbReference type="InterPro" id="IPR036291">
    <property type="entry name" value="NAD(P)-bd_dom_sf"/>
</dbReference>